<dbReference type="SUPFAM" id="SSF89796">
    <property type="entry name" value="CoA-transferase family III (CaiB/BaiF)"/>
    <property type="match status" value="1"/>
</dbReference>
<dbReference type="GO" id="GO:0016740">
    <property type="term" value="F:transferase activity"/>
    <property type="evidence" value="ECO:0007669"/>
    <property type="project" value="UniProtKB-KW"/>
</dbReference>
<dbReference type="PANTHER" id="PTHR48207:SF3">
    <property type="entry name" value="SUCCINATE--HYDROXYMETHYLGLUTARATE COA-TRANSFERASE"/>
    <property type="match status" value="1"/>
</dbReference>
<protein>
    <submittedName>
        <fullName evidence="2">CoA transferase</fullName>
    </submittedName>
</protein>
<evidence type="ECO:0000313" key="3">
    <source>
        <dbReference type="Proteomes" id="UP000622707"/>
    </source>
</evidence>
<evidence type="ECO:0000256" key="1">
    <source>
        <dbReference type="ARBA" id="ARBA00022679"/>
    </source>
</evidence>
<dbReference type="RefSeq" id="WP_201692732.1">
    <property type="nucleotide sequence ID" value="NZ_JAEQND010000015.1"/>
</dbReference>
<gene>
    <name evidence="2" type="ORF">JI746_23585</name>
</gene>
<comment type="caution">
    <text evidence="2">The sequence shown here is derived from an EMBL/GenBank/DDBJ whole genome shotgun (WGS) entry which is preliminary data.</text>
</comment>
<dbReference type="Proteomes" id="UP000622707">
    <property type="component" value="Unassembled WGS sequence"/>
</dbReference>
<dbReference type="InterPro" id="IPR003673">
    <property type="entry name" value="CoA-Trfase_fam_III"/>
</dbReference>
<dbReference type="InterPro" id="IPR044855">
    <property type="entry name" value="CoA-Trfase_III_dom3_sf"/>
</dbReference>
<accession>A0ABS1JUY1</accession>
<dbReference type="Gene3D" id="3.30.1540.10">
    <property type="entry name" value="formyl-coa transferase, domain 3"/>
    <property type="match status" value="1"/>
</dbReference>
<dbReference type="Pfam" id="PF02515">
    <property type="entry name" value="CoA_transf_3"/>
    <property type="match status" value="1"/>
</dbReference>
<dbReference type="EMBL" id="JAEQND010000015">
    <property type="protein sequence ID" value="MBL0428108.1"/>
    <property type="molecule type" value="Genomic_DNA"/>
</dbReference>
<keyword evidence="1 2" id="KW-0808">Transferase</keyword>
<proteinExistence type="predicted"/>
<reference evidence="2 3" key="1">
    <citation type="journal article" date="2017" name="Int. J. Syst. Evol. Microbiol.">
        <title>Ramlibacter alkalitolerans sp. nov., alkali-tolerant bacterium isolated from soil of ginseng.</title>
        <authorList>
            <person name="Lee D.H."/>
            <person name="Cha C.J."/>
        </authorList>
    </citation>
    <scope>NUCLEOTIDE SEQUENCE [LARGE SCALE GENOMIC DNA]</scope>
    <source>
        <strain evidence="2 3">KACC 19305</strain>
    </source>
</reference>
<dbReference type="Gene3D" id="3.40.50.10540">
    <property type="entry name" value="Crotonobetainyl-coa:carnitine coa-transferase, domain 1"/>
    <property type="match status" value="1"/>
</dbReference>
<dbReference type="InterPro" id="IPR050483">
    <property type="entry name" value="CoA-transferase_III_domain"/>
</dbReference>
<keyword evidence="3" id="KW-1185">Reference proteome</keyword>
<organism evidence="2 3">
    <name type="scientific">Ramlibacter alkalitolerans</name>
    <dbReference type="NCBI Taxonomy" id="2039631"/>
    <lineage>
        <taxon>Bacteria</taxon>
        <taxon>Pseudomonadati</taxon>
        <taxon>Pseudomonadota</taxon>
        <taxon>Betaproteobacteria</taxon>
        <taxon>Burkholderiales</taxon>
        <taxon>Comamonadaceae</taxon>
        <taxon>Ramlibacter</taxon>
    </lineage>
</organism>
<evidence type="ECO:0000313" key="2">
    <source>
        <dbReference type="EMBL" id="MBL0428108.1"/>
    </source>
</evidence>
<dbReference type="PANTHER" id="PTHR48207">
    <property type="entry name" value="SUCCINATE--HYDROXYMETHYLGLUTARATE COA-TRANSFERASE"/>
    <property type="match status" value="1"/>
</dbReference>
<sequence>MPLPLEGVRILDLTNVMAGPYCSMVLGDLGAEVIKLESLEGDSTRNFEPRVNDESYCFAVLNRNKKSIALDLKSPAGKEIVMKLAAGCDVMMENFRPGVVNKLGIDYEAVKQVNPGIIYASMSGFGQTGPYGRKGGFDIIAQGMSGVMMMTGYPGGRPAKVGIAMNDIACGVTTLYGILGAFIGRLRHGEGQYIETSLLEAGMAWSIWEFGAYFGGGELPTATGTRHRRSAPYQAFRTQDGYVTIGASGDKLWRAFVTQVVEQPHWLEDPRFERNPLRVKNADALEALIEEITTTRPTAHWVEKLDAAGVPGGPVYTYDQTLADPHVKHRRMVYDIEHPVIGPMKTLGLPVKSTGDLTQIRKPAPLHGQHTQEVLRGLGYTESQVSGLLAEGVVRAHQGVPA</sequence>
<dbReference type="InterPro" id="IPR023606">
    <property type="entry name" value="CoA-Trfase_III_dom_1_sf"/>
</dbReference>
<name>A0ABS1JUY1_9BURK</name>